<dbReference type="InterPro" id="IPR038282">
    <property type="entry name" value="DUF2267_sf"/>
</dbReference>
<dbReference type="Gene3D" id="1.10.490.110">
    <property type="entry name" value="Uncharacterized conserved protein DUF2267"/>
    <property type="match status" value="1"/>
</dbReference>
<dbReference type="RefSeq" id="WP_284721925.1">
    <property type="nucleotide sequence ID" value="NZ_JARZHI010000118.1"/>
</dbReference>
<reference evidence="2 3" key="1">
    <citation type="submission" date="2023-04" db="EMBL/GenBank/DDBJ databases">
        <title>The genome sequence of Polyangium sorediatum DSM14670.</title>
        <authorList>
            <person name="Zhang X."/>
        </authorList>
    </citation>
    <scope>NUCLEOTIDE SEQUENCE [LARGE SCALE GENOMIC DNA]</scope>
    <source>
        <strain evidence="2 3">DSM 14670</strain>
    </source>
</reference>
<feature type="compositionally biased region" description="Basic and acidic residues" evidence="1">
    <location>
        <begin position="160"/>
        <end position="182"/>
    </location>
</feature>
<accession>A0ABT6P9M4</accession>
<gene>
    <name evidence="2" type="ORF">QHF89_47885</name>
</gene>
<keyword evidence="3" id="KW-1185">Reference proteome</keyword>
<feature type="compositionally biased region" description="Low complexity" evidence="1">
    <location>
        <begin position="121"/>
        <end position="131"/>
    </location>
</feature>
<comment type="caution">
    <text evidence="2">The sequence shown here is derived from an EMBL/GenBank/DDBJ whole genome shotgun (WGS) entry which is preliminary data.</text>
</comment>
<dbReference type="Pfam" id="PF10025">
    <property type="entry name" value="DUF2267"/>
    <property type="match status" value="1"/>
</dbReference>
<feature type="region of interest" description="Disordered" evidence="1">
    <location>
        <begin position="121"/>
        <end position="216"/>
    </location>
</feature>
<evidence type="ECO:0000313" key="2">
    <source>
        <dbReference type="EMBL" id="MDI1437322.1"/>
    </source>
</evidence>
<dbReference type="EMBL" id="JARZHI010000118">
    <property type="protein sequence ID" value="MDI1437322.1"/>
    <property type="molecule type" value="Genomic_DNA"/>
</dbReference>
<dbReference type="InterPro" id="IPR018727">
    <property type="entry name" value="DUF2267"/>
</dbReference>
<name>A0ABT6P9M4_9BACT</name>
<dbReference type="Proteomes" id="UP001160301">
    <property type="component" value="Unassembled WGS sequence"/>
</dbReference>
<sequence length="216" mass="23264">MDESTFLDEVAWRGGLGETSSARTVAEAVLRAFAETLVPDEARALAHALPAPLDAWILDGPHFGSLSEDALYRRVADREGTLLGFAIEHTRLVLGVLGDALPETTRLRLLRHLGPALGDLLAPRAPLSSPPVHLRRPAEPERGKGTSLATGRPGSQKPLSEARPERAHADSVVRAENPHGETKLSSSRGLTQEREQETLAEGEPGPLRPVSEQRGR</sequence>
<evidence type="ECO:0000313" key="3">
    <source>
        <dbReference type="Proteomes" id="UP001160301"/>
    </source>
</evidence>
<protein>
    <submittedName>
        <fullName evidence="2">DUF2267 domain-containing protein</fullName>
    </submittedName>
</protein>
<evidence type="ECO:0000256" key="1">
    <source>
        <dbReference type="SAM" id="MobiDB-lite"/>
    </source>
</evidence>
<proteinExistence type="predicted"/>
<organism evidence="2 3">
    <name type="scientific">Polyangium sorediatum</name>
    <dbReference type="NCBI Taxonomy" id="889274"/>
    <lineage>
        <taxon>Bacteria</taxon>
        <taxon>Pseudomonadati</taxon>
        <taxon>Myxococcota</taxon>
        <taxon>Polyangia</taxon>
        <taxon>Polyangiales</taxon>
        <taxon>Polyangiaceae</taxon>
        <taxon>Polyangium</taxon>
    </lineage>
</organism>